<reference evidence="2 3" key="1">
    <citation type="submission" date="2014-04" db="EMBL/GenBank/DDBJ databases">
        <authorList>
            <consortium name="DOE Joint Genome Institute"/>
            <person name="Kuo A."/>
            <person name="Girlanda M."/>
            <person name="Perotto S."/>
            <person name="Kohler A."/>
            <person name="Nagy L.G."/>
            <person name="Floudas D."/>
            <person name="Copeland A."/>
            <person name="Barry K.W."/>
            <person name="Cichocki N."/>
            <person name="Veneault-Fourrey C."/>
            <person name="LaButti K."/>
            <person name="Lindquist E.A."/>
            <person name="Lipzen A."/>
            <person name="Lundell T."/>
            <person name="Morin E."/>
            <person name="Murat C."/>
            <person name="Sun H."/>
            <person name="Tunlid A."/>
            <person name="Henrissat B."/>
            <person name="Grigoriev I.V."/>
            <person name="Hibbett D.S."/>
            <person name="Martin F."/>
            <person name="Nordberg H.P."/>
            <person name="Cantor M.N."/>
            <person name="Hua S.X."/>
        </authorList>
    </citation>
    <scope>NUCLEOTIDE SEQUENCE [LARGE SCALE GENOMIC DNA]</scope>
    <source>
        <strain evidence="2 3">MUT 4182</strain>
    </source>
</reference>
<reference evidence="3" key="2">
    <citation type="submission" date="2015-01" db="EMBL/GenBank/DDBJ databases">
        <title>Evolutionary Origins and Diversification of the Mycorrhizal Mutualists.</title>
        <authorList>
            <consortium name="DOE Joint Genome Institute"/>
            <consortium name="Mycorrhizal Genomics Consortium"/>
            <person name="Kohler A."/>
            <person name="Kuo A."/>
            <person name="Nagy L.G."/>
            <person name="Floudas D."/>
            <person name="Copeland A."/>
            <person name="Barry K.W."/>
            <person name="Cichocki N."/>
            <person name="Veneault-Fourrey C."/>
            <person name="LaButti K."/>
            <person name="Lindquist E.A."/>
            <person name="Lipzen A."/>
            <person name="Lundell T."/>
            <person name="Morin E."/>
            <person name="Murat C."/>
            <person name="Riley R."/>
            <person name="Ohm R."/>
            <person name="Sun H."/>
            <person name="Tunlid A."/>
            <person name="Henrissat B."/>
            <person name="Grigoriev I.V."/>
            <person name="Hibbett D.S."/>
            <person name="Martin F."/>
        </authorList>
    </citation>
    <scope>NUCLEOTIDE SEQUENCE [LARGE SCALE GENOMIC DNA]</scope>
    <source>
        <strain evidence="3">MUT 4182</strain>
    </source>
</reference>
<sequence>MHRIWAIPEVATTVLLLLEWPDQARMARVCRGLWEMAIPLIWEEIYDISVFTAFLGTTKDDSEGLDIFTDHSSVAPHGGEPVHDRLAFHARFVRTVEFTLDSKACQVVQLLSNTPSFSESLVKLKSLDIAVELRKDTIDGTILFRTFQTPIMTRIRISVNSVSLQIPAEPLRSFVQAIATSHLPVLQSFYIESVGSSSIDPFYLEEVLRAHQRLQEVEIITADCTPETLEILKNLPVLRDLRLRFWHYLAERSLPMSSKDRYGFRHLVRLDIRCDLKTIKQVLGSIESDQMEAFKMSDARGPLTIQGVEGS</sequence>
<keyword evidence="3" id="KW-1185">Reference proteome</keyword>
<proteinExistence type="predicted"/>
<evidence type="ECO:0000256" key="1">
    <source>
        <dbReference type="SAM" id="SignalP"/>
    </source>
</evidence>
<dbReference type="HOGENOM" id="CLU_048323_0_0_1"/>
<evidence type="ECO:0000313" key="3">
    <source>
        <dbReference type="Proteomes" id="UP000054248"/>
    </source>
</evidence>
<name>A0A0C3L5Y6_9AGAM</name>
<feature type="signal peptide" evidence="1">
    <location>
        <begin position="1"/>
        <end position="26"/>
    </location>
</feature>
<feature type="chain" id="PRO_5002166539" description="F-box domain-containing protein" evidence="1">
    <location>
        <begin position="27"/>
        <end position="311"/>
    </location>
</feature>
<dbReference type="Proteomes" id="UP000054248">
    <property type="component" value="Unassembled WGS sequence"/>
</dbReference>
<organism evidence="2 3">
    <name type="scientific">Tulasnella calospora MUT 4182</name>
    <dbReference type="NCBI Taxonomy" id="1051891"/>
    <lineage>
        <taxon>Eukaryota</taxon>
        <taxon>Fungi</taxon>
        <taxon>Dikarya</taxon>
        <taxon>Basidiomycota</taxon>
        <taxon>Agaricomycotina</taxon>
        <taxon>Agaricomycetes</taxon>
        <taxon>Cantharellales</taxon>
        <taxon>Tulasnellaceae</taxon>
        <taxon>Tulasnella</taxon>
    </lineage>
</organism>
<evidence type="ECO:0008006" key="4">
    <source>
        <dbReference type="Google" id="ProtNLM"/>
    </source>
</evidence>
<gene>
    <name evidence="2" type="ORF">M407DRAFT_230131</name>
</gene>
<keyword evidence="1" id="KW-0732">Signal</keyword>
<protein>
    <recommendedName>
        <fullName evidence="4">F-box domain-containing protein</fullName>
    </recommendedName>
</protein>
<dbReference type="EMBL" id="KN823459">
    <property type="protein sequence ID" value="KIO16927.1"/>
    <property type="molecule type" value="Genomic_DNA"/>
</dbReference>
<dbReference type="AlphaFoldDB" id="A0A0C3L5Y6"/>
<dbReference type="OrthoDB" id="3154534at2759"/>
<evidence type="ECO:0000313" key="2">
    <source>
        <dbReference type="EMBL" id="KIO16927.1"/>
    </source>
</evidence>
<accession>A0A0C3L5Y6</accession>